<name>A0AA35YSN6_LACSI</name>
<keyword evidence="2" id="KW-1185">Reference proteome</keyword>
<accession>A0AA35YSN6</accession>
<protein>
    <submittedName>
        <fullName evidence="1">Uncharacterized protein</fullName>
    </submittedName>
</protein>
<dbReference type="AlphaFoldDB" id="A0AA35YSN6"/>
<sequence length="110" mass="12762">MDVFVFALIPTTNFQKAPNTPYTPIIIQDNNVAFLDVIPHQHQNLGIEDVIEYFKCCPLHYALNDVPKPFFQKQVCEFYYSCTFDANAQIISRTVEDDHSRIEICSMLTR</sequence>
<dbReference type="EMBL" id="OX465080">
    <property type="protein sequence ID" value="CAI9279319.1"/>
    <property type="molecule type" value="Genomic_DNA"/>
</dbReference>
<proteinExistence type="predicted"/>
<reference evidence="1" key="1">
    <citation type="submission" date="2023-04" db="EMBL/GenBank/DDBJ databases">
        <authorList>
            <person name="Vijverberg K."/>
            <person name="Xiong W."/>
            <person name="Schranz E."/>
        </authorList>
    </citation>
    <scope>NUCLEOTIDE SEQUENCE</scope>
</reference>
<organism evidence="1 2">
    <name type="scientific">Lactuca saligna</name>
    <name type="common">Willowleaf lettuce</name>
    <dbReference type="NCBI Taxonomy" id="75948"/>
    <lineage>
        <taxon>Eukaryota</taxon>
        <taxon>Viridiplantae</taxon>
        <taxon>Streptophyta</taxon>
        <taxon>Embryophyta</taxon>
        <taxon>Tracheophyta</taxon>
        <taxon>Spermatophyta</taxon>
        <taxon>Magnoliopsida</taxon>
        <taxon>eudicotyledons</taxon>
        <taxon>Gunneridae</taxon>
        <taxon>Pentapetalae</taxon>
        <taxon>asterids</taxon>
        <taxon>campanulids</taxon>
        <taxon>Asterales</taxon>
        <taxon>Asteraceae</taxon>
        <taxon>Cichorioideae</taxon>
        <taxon>Cichorieae</taxon>
        <taxon>Lactucinae</taxon>
        <taxon>Lactuca</taxon>
    </lineage>
</organism>
<dbReference type="Proteomes" id="UP001177003">
    <property type="component" value="Chromosome 4"/>
</dbReference>
<gene>
    <name evidence="1" type="ORF">LSALG_LOCUS19124</name>
</gene>
<evidence type="ECO:0000313" key="2">
    <source>
        <dbReference type="Proteomes" id="UP001177003"/>
    </source>
</evidence>
<evidence type="ECO:0000313" key="1">
    <source>
        <dbReference type="EMBL" id="CAI9279319.1"/>
    </source>
</evidence>